<dbReference type="PANTHER" id="PTHR33223:SF10">
    <property type="entry name" value="AMINOTRANSFERASE-LIKE PLANT MOBILE DOMAIN-CONTAINING PROTEIN"/>
    <property type="match status" value="1"/>
</dbReference>
<feature type="compositionally biased region" description="Basic residues" evidence="1">
    <location>
        <begin position="386"/>
        <end position="399"/>
    </location>
</feature>
<feature type="compositionally biased region" description="Basic and acidic residues" evidence="1">
    <location>
        <begin position="235"/>
        <end position="266"/>
    </location>
</feature>
<proteinExistence type="predicted"/>
<protein>
    <recommendedName>
        <fullName evidence="2">Retrotransposon gag domain-containing protein</fullName>
    </recommendedName>
</protein>
<accession>A0A2Z6NBJ0</accession>
<name>A0A2Z6NBJ0_TRISU</name>
<feature type="compositionally biased region" description="Basic and acidic residues" evidence="1">
    <location>
        <begin position="400"/>
        <end position="418"/>
    </location>
</feature>
<dbReference type="Proteomes" id="UP000242715">
    <property type="component" value="Unassembled WGS sequence"/>
</dbReference>
<dbReference type="Pfam" id="PF03732">
    <property type="entry name" value="Retrotrans_gag"/>
    <property type="match status" value="1"/>
</dbReference>
<feature type="region of interest" description="Disordered" evidence="1">
    <location>
        <begin position="368"/>
        <end position="439"/>
    </location>
</feature>
<feature type="region of interest" description="Disordered" evidence="1">
    <location>
        <begin position="232"/>
        <end position="269"/>
    </location>
</feature>
<dbReference type="AlphaFoldDB" id="A0A2Z6NBJ0"/>
<dbReference type="InterPro" id="IPR005162">
    <property type="entry name" value="Retrotrans_gag_dom"/>
</dbReference>
<evidence type="ECO:0000313" key="4">
    <source>
        <dbReference type="Proteomes" id="UP000242715"/>
    </source>
</evidence>
<sequence length="547" mass="62405">MEARERELRQQIDLLRNNVAGAETTRMMPKVFQPFSEEIQAVAVPRHFCEPTIDSYDGSGDPQSHVSTFQTQMFISGADDALSCKIFAGNLKDVAHKWIAGLPTRSVTSFEDLATRFVAQFAANSQKPFLVADLFDVRQRPTEPLKNYLARFNSATLKVTEPNEDIFVMAFEKGLSSGTFSEALTLRKANSMNEIQMRAEKHIEAEEIAREKGSREIRGKDQTTEDRRERMMKRLGRDGVPRNFRHEQRDRPEREAPPRVNPRDENFTPLTKRRSQILKEVMNTQIIKRPPPNPRPMGDESGQWRSQILKEVMNTQIIKRPPPNPRPMGDEAGQWCEYHRAYGHNTDNCRTLRMHIEKLVQEGHLGRYVQGRGGGHHDKRSDKRSAPNKHSSRSPKRGRGRDESRDKESGGRHERNERGVVNTIAGGFSGGGATNSARKRYSRSSLSCNIVGVYAFKRHPQISFTFRDFEGIYPHDDDPLVISVVTAGFQIKRAMVDTGSSANVLFWEVFEKLGLPKEVMREHMNVGMSSSDREEVLWAKTELFKQK</sequence>
<evidence type="ECO:0000313" key="3">
    <source>
        <dbReference type="EMBL" id="GAU41091.1"/>
    </source>
</evidence>
<organism evidence="3 4">
    <name type="scientific">Trifolium subterraneum</name>
    <name type="common">Subterranean clover</name>
    <dbReference type="NCBI Taxonomy" id="3900"/>
    <lineage>
        <taxon>Eukaryota</taxon>
        <taxon>Viridiplantae</taxon>
        <taxon>Streptophyta</taxon>
        <taxon>Embryophyta</taxon>
        <taxon>Tracheophyta</taxon>
        <taxon>Spermatophyta</taxon>
        <taxon>Magnoliopsida</taxon>
        <taxon>eudicotyledons</taxon>
        <taxon>Gunneridae</taxon>
        <taxon>Pentapetalae</taxon>
        <taxon>rosids</taxon>
        <taxon>fabids</taxon>
        <taxon>Fabales</taxon>
        <taxon>Fabaceae</taxon>
        <taxon>Papilionoideae</taxon>
        <taxon>50 kb inversion clade</taxon>
        <taxon>NPAAA clade</taxon>
        <taxon>Hologalegina</taxon>
        <taxon>IRL clade</taxon>
        <taxon>Trifolieae</taxon>
        <taxon>Trifolium</taxon>
    </lineage>
</organism>
<dbReference type="PANTHER" id="PTHR33223">
    <property type="entry name" value="CCHC-TYPE DOMAIN-CONTAINING PROTEIN"/>
    <property type="match status" value="1"/>
</dbReference>
<dbReference type="EMBL" id="DF973844">
    <property type="protein sequence ID" value="GAU41091.1"/>
    <property type="molecule type" value="Genomic_DNA"/>
</dbReference>
<keyword evidence="4" id="KW-1185">Reference proteome</keyword>
<feature type="compositionally biased region" description="Basic and acidic residues" evidence="1">
    <location>
        <begin position="375"/>
        <end position="385"/>
    </location>
</feature>
<gene>
    <name evidence="3" type="ORF">TSUD_139940</name>
</gene>
<evidence type="ECO:0000259" key="2">
    <source>
        <dbReference type="Pfam" id="PF03732"/>
    </source>
</evidence>
<feature type="domain" description="Retrotransposon gag" evidence="2">
    <location>
        <begin position="85"/>
        <end position="176"/>
    </location>
</feature>
<reference evidence="4" key="1">
    <citation type="journal article" date="2017" name="Front. Plant Sci.">
        <title>Climate Clever Clovers: New Paradigm to Reduce the Environmental Footprint of Ruminants by Breeding Low Methanogenic Forages Utilizing Haplotype Variation.</title>
        <authorList>
            <person name="Kaur P."/>
            <person name="Appels R."/>
            <person name="Bayer P.E."/>
            <person name="Keeble-Gagnere G."/>
            <person name="Wang J."/>
            <person name="Hirakawa H."/>
            <person name="Shirasawa K."/>
            <person name="Vercoe P."/>
            <person name="Stefanova K."/>
            <person name="Durmic Z."/>
            <person name="Nichols P."/>
            <person name="Revell C."/>
            <person name="Isobe S.N."/>
            <person name="Edwards D."/>
            <person name="Erskine W."/>
        </authorList>
    </citation>
    <scope>NUCLEOTIDE SEQUENCE [LARGE SCALE GENOMIC DNA]</scope>
    <source>
        <strain evidence="4">cv. Daliak</strain>
    </source>
</reference>
<dbReference type="OrthoDB" id="1740536at2759"/>
<evidence type="ECO:0000256" key="1">
    <source>
        <dbReference type="SAM" id="MobiDB-lite"/>
    </source>
</evidence>